<feature type="transmembrane region" description="Helical" evidence="11">
    <location>
        <begin position="493"/>
        <end position="514"/>
    </location>
</feature>
<keyword evidence="7 11" id="KW-1133">Transmembrane helix</keyword>
<dbReference type="InterPro" id="IPR008142">
    <property type="entry name" value="AlaDH/PNT_CS1"/>
</dbReference>
<dbReference type="AlphaFoldDB" id="A0A8I6ADT1"/>
<proteinExistence type="evidence at protein level"/>
<evidence type="ECO:0000313" key="14">
    <source>
        <dbReference type="Ensembl" id="ENSRNOP00000090109.1"/>
    </source>
</evidence>
<dbReference type="FunFam" id="3.40.50.720:FF:000063">
    <property type="entry name" value="NAD(P) transhydrogenase subunit alpha"/>
    <property type="match status" value="1"/>
</dbReference>
<keyword evidence="9 11" id="KW-0472">Membrane</keyword>
<evidence type="ECO:0000256" key="7">
    <source>
        <dbReference type="ARBA" id="ARBA00022989"/>
    </source>
</evidence>
<dbReference type="GO" id="GO:0016491">
    <property type="term" value="F:oxidoreductase activity"/>
    <property type="evidence" value="ECO:0007669"/>
    <property type="project" value="InterPro"/>
</dbReference>
<dbReference type="SUPFAM" id="SSF52283">
    <property type="entry name" value="Formate/glycerate dehydrogenase catalytic domain-like"/>
    <property type="match status" value="1"/>
</dbReference>
<evidence type="ECO:0000256" key="2">
    <source>
        <dbReference type="ARBA" id="ARBA00005624"/>
    </source>
</evidence>
<keyword evidence="17" id="KW-1267">Proteomics identification</keyword>
<keyword evidence="8" id="KW-0520">NAD</keyword>
<dbReference type="SUPFAM" id="SSF52467">
    <property type="entry name" value="DHS-like NAD/FAD-binding domain"/>
    <property type="match status" value="1"/>
</dbReference>
<dbReference type="AGR" id="RGD:1587346"/>
<dbReference type="Ensembl" id="ENSRNOT00000112693.2">
    <property type="protein sequence ID" value="ENSRNOP00000090109.1"/>
    <property type="gene ID" value="ENSRNOG00000026842.7"/>
</dbReference>
<dbReference type="GeneTree" id="ENSGT00390000004624"/>
<dbReference type="Gene3D" id="3.40.50.1220">
    <property type="entry name" value="TPP-binding domain"/>
    <property type="match status" value="1"/>
</dbReference>
<dbReference type="InterPro" id="IPR007698">
    <property type="entry name" value="AlaDH/PNT_NAD(H)-bd"/>
</dbReference>
<feature type="transmembrane region" description="Helical" evidence="11">
    <location>
        <begin position="438"/>
        <end position="461"/>
    </location>
</feature>
<dbReference type="RGD" id="1587346">
    <property type="gene designation" value="Nnt"/>
</dbReference>
<dbReference type="InterPro" id="IPR036291">
    <property type="entry name" value="NAD(P)-bd_dom_sf"/>
</dbReference>
<accession>A0A8I6ADT1</accession>
<dbReference type="InterPro" id="IPR007886">
    <property type="entry name" value="AlaDH/PNT_N"/>
</dbReference>
<keyword evidence="6" id="KW-1278">Translocase</keyword>
<dbReference type="Pfam" id="PF05222">
    <property type="entry name" value="AlaDh_PNT_N"/>
    <property type="match status" value="1"/>
</dbReference>
<gene>
    <name evidence="14 16" type="primary">Nnt</name>
</gene>
<dbReference type="PANTHER" id="PTHR10160">
    <property type="entry name" value="NAD(P) TRANSHYDROGENASE"/>
    <property type="match status" value="1"/>
</dbReference>
<evidence type="ECO:0000256" key="11">
    <source>
        <dbReference type="SAM" id="Phobius"/>
    </source>
</evidence>
<sequence length="721" mass="75820">MAHLLKTVVTGCLCPSVSNLGSCKVLPGKKDFLRTFRTHQALWCKSPAKPGIPYKQLTVGVPKEIFQNEKRVALSPAGVQALVKQGFNVVVESGAGEASKFPDDLYRAAGAQIQGTKEVLASDLVVKVRAPMVNPTLGAHEADFLKPSGTLISFIYPAQNPDLLNKLSERKTTVLAMDQVPRVTIAQGYDALSSMANISGYKAVVLAANHFGRFFTGQITAAGKVPPAKILIVGGGVAGLASAGAAKSMGAVVRGFDTRAAALEQFKSLGAEPLEVDLKESGEGQGGYAKEMSKEFIEAEMKLFAQQCKEVDILISTALIPGLAIAKRIQISDLPQLVAAFHSLVGLAAVLTCMAEYIVEYPHFAMDATSNFTKIVAYIGTYIGGVTFSGSLVAYGKLQGILKSAPLLLPGRHALNAGLLAASVGGIIPFMADPSFTTGIMCLGSVSALSTLMGVTLTAAIGGADMPVVITVLNSYSGWALCAEGFLLNNNLLTIVGALIGSSGAILSYIMCVAMNRSLANVILGGYGTTSTAGGKPMEISGTHTEINLDNAVEMIREANSIVITPGYGLCAAKAQYPIADLVKMLTEQGKKVRFGIHPVAGRMPGQLNVLLAEAGVPYDIVLEMDEINSDFPDTDLVLVIGANDTVNSAAQEDPNSIIAGMPVLEVWKSKQVIVMKRSLGVGYAAVDNPIFYKPNTAMLLGDAKKTCDALQAKVRESYQK</sequence>
<keyword evidence="4 11" id="KW-0812">Transmembrane</keyword>
<dbReference type="InterPro" id="IPR008143">
    <property type="entry name" value="Ala_DH/PNT_CS2"/>
</dbReference>
<dbReference type="Pfam" id="PF02233">
    <property type="entry name" value="PNTB"/>
    <property type="match status" value="1"/>
</dbReference>
<name>A0A8I6ADT1_RAT</name>
<comment type="similarity">
    <text evidence="2">In the N-terminal section; belongs to the AlaDH/PNT family.</text>
</comment>
<feature type="domain" description="Alanine dehydrogenase/pyridine nucleotide transhydrogenase NAD(H)-binding" evidence="12">
    <location>
        <begin position="208"/>
        <end position="377"/>
    </location>
</feature>
<dbReference type="PROSITE" id="PS00837">
    <property type="entry name" value="ALADH_PNT_2"/>
    <property type="match status" value="1"/>
</dbReference>
<dbReference type="PANTHER" id="PTHR10160:SF22">
    <property type="entry name" value="NAD(P) TRANSHYDROGENASE, MITOCHONDRIAL"/>
    <property type="match status" value="1"/>
</dbReference>
<keyword evidence="15" id="KW-1185">Reference proteome</keyword>
<evidence type="ECO:0000256" key="10">
    <source>
        <dbReference type="ARBA" id="ARBA00048202"/>
    </source>
</evidence>
<dbReference type="SMART" id="SM01003">
    <property type="entry name" value="AlaDh_PNT_N"/>
    <property type="match status" value="1"/>
</dbReference>
<feature type="transmembrane region" description="Helical" evidence="11">
    <location>
        <begin position="468"/>
        <end position="487"/>
    </location>
</feature>
<dbReference type="SMART" id="SM01002">
    <property type="entry name" value="AlaDh_PNT_C"/>
    <property type="match status" value="1"/>
</dbReference>
<feature type="transmembrane region" description="Helical" evidence="11">
    <location>
        <begin position="337"/>
        <end position="359"/>
    </location>
</feature>
<evidence type="ECO:0007829" key="17">
    <source>
        <dbReference type="PeptideAtlas" id="A0A8I6ADT1"/>
    </source>
</evidence>
<dbReference type="EC" id="7.1.1.1" evidence="3"/>
<dbReference type="GO" id="GO:0016020">
    <property type="term" value="C:membrane"/>
    <property type="evidence" value="ECO:0007669"/>
    <property type="project" value="UniProtKB-SubCell"/>
</dbReference>
<feature type="domain" description="Alanine dehydrogenase/pyridine nucleotide transhydrogenase N-terminal" evidence="13">
    <location>
        <begin position="60"/>
        <end position="199"/>
    </location>
</feature>
<evidence type="ECO:0000256" key="6">
    <source>
        <dbReference type="ARBA" id="ARBA00022967"/>
    </source>
</evidence>
<protein>
    <recommendedName>
        <fullName evidence="3">proton-translocating NAD(P)(+) transhydrogenase</fullName>
        <ecNumber evidence="3">7.1.1.1</ecNumber>
    </recommendedName>
</protein>
<feature type="transmembrane region" description="Helical" evidence="11">
    <location>
        <begin position="415"/>
        <end position="432"/>
    </location>
</feature>
<evidence type="ECO:0000256" key="4">
    <source>
        <dbReference type="ARBA" id="ARBA00022692"/>
    </source>
</evidence>
<reference evidence="14" key="1">
    <citation type="submission" date="2024-01" db="EMBL/GenBank/DDBJ databases">
        <title>GRCr8: a new rat reference genome assembly contstructed from accurate long reads and long range scaffolding.</title>
        <authorList>
            <person name="Doris P.A."/>
            <person name="Kalbfleisch T."/>
            <person name="Li K."/>
            <person name="Howe K."/>
            <person name="Wood J."/>
        </authorList>
    </citation>
    <scope>NUCLEOTIDE SEQUENCE [LARGE SCALE GENOMIC DNA]</scope>
    <source>
        <strain evidence="14">Brown Norway</strain>
    </source>
</reference>
<keyword evidence="5" id="KW-0521">NADP</keyword>
<evidence type="ECO:0000313" key="15">
    <source>
        <dbReference type="Proteomes" id="UP000002494"/>
    </source>
</evidence>
<dbReference type="PROSITE" id="PS00836">
    <property type="entry name" value="ALADH_PNT_1"/>
    <property type="match status" value="1"/>
</dbReference>
<feature type="transmembrane region" description="Helical" evidence="11">
    <location>
        <begin position="375"/>
        <end position="395"/>
    </location>
</feature>
<dbReference type="SUPFAM" id="SSF51735">
    <property type="entry name" value="NAD(P)-binding Rossmann-fold domains"/>
    <property type="match status" value="1"/>
</dbReference>
<evidence type="ECO:0000256" key="8">
    <source>
        <dbReference type="ARBA" id="ARBA00023027"/>
    </source>
</evidence>
<evidence type="ECO:0000256" key="9">
    <source>
        <dbReference type="ARBA" id="ARBA00023136"/>
    </source>
</evidence>
<dbReference type="FunFam" id="3.40.50.1220:FF:000002">
    <property type="entry name" value="NAD(P) transhydrogenase subunit beta"/>
    <property type="match status" value="1"/>
</dbReference>
<evidence type="ECO:0000259" key="12">
    <source>
        <dbReference type="SMART" id="SM01002"/>
    </source>
</evidence>
<evidence type="ECO:0000256" key="5">
    <source>
        <dbReference type="ARBA" id="ARBA00022857"/>
    </source>
</evidence>
<organism evidence="14 15">
    <name type="scientific">Rattus norvegicus</name>
    <name type="common">Rat</name>
    <dbReference type="NCBI Taxonomy" id="10116"/>
    <lineage>
        <taxon>Eukaryota</taxon>
        <taxon>Metazoa</taxon>
        <taxon>Chordata</taxon>
        <taxon>Craniata</taxon>
        <taxon>Vertebrata</taxon>
        <taxon>Euteleostomi</taxon>
        <taxon>Mammalia</taxon>
        <taxon>Eutheria</taxon>
        <taxon>Euarchontoglires</taxon>
        <taxon>Glires</taxon>
        <taxon>Rodentia</taxon>
        <taxon>Myomorpha</taxon>
        <taxon>Muroidea</taxon>
        <taxon>Muridae</taxon>
        <taxon>Murinae</taxon>
        <taxon>Rattus</taxon>
    </lineage>
</organism>
<comment type="catalytic activity">
    <reaction evidence="10">
        <text>NAD(+) + NADPH + H(+)(in) = NADH + NADP(+) + H(+)(out)</text>
        <dbReference type="Rhea" id="RHEA:47992"/>
        <dbReference type="ChEBI" id="CHEBI:15378"/>
        <dbReference type="ChEBI" id="CHEBI:57540"/>
        <dbReference type="ChEBI" id="CHEBI:57783"/>
        <dbReference type="ChEBI" id="CHEBI:57945"/>
        <dbReference type="ChEBI" id="CHEBI:58349"/>
        <dbReference type="EC" id="7.1.1.1"/>
    </reaction>
</comment>
<dbReference type="InterPro" id="IPR034300">
    <property type="entry name" value="PNTB-like"/>
</dbReference>
<dbReference type="InterPro" id="IPR029035">
    <property type="entry name" value="DHS-like_NAD/FAD-binding_dom"/>
</dbReference>
<evidence type="ECO:0000256" key="1">
    <source>
        <dbReference type="ARBA" id="ARBA00004141"/>
    </source>
</evidence>
<dbReference type="GO" id="GO:0008750">
    <property type="term" value="F:proton-translocating NAD(P)+ transhydrogenase activity"/>
    <property type="evidence" value="ECO:0007669"/>
    <property type="project" value="UniProtKB-EC"/>
</dbReference>
<reference evidence="14" key="3">
    <citation type="submission" date="2025-09" db="UniProtKB">
        <authorList>
            <consortium name="Ensembl"/>
        </authorList>
    </citation>
    <scope>IDENTIFICATION</scope>
    <source>
        <strain evidence="14">Brown Norway</strain>
    </source>
</reference>
<reference evidence="14" key="2">
    <citation type="submission" date="2025-08" db="UniProtKB">
        <authorList>
            <consortium name="Ensembl"/>
        </authorList>
    </citation>
    <scope>IDENTIFICATION</scope>
    <source>
        <strain evidence="14">Brown Norway</strain>
    </source>
</reference>
<evidence type="ECO:0000259" key="13">
    <source>
        <dbReference type="SMART" id="SM01003"/>
    </source>
</evidence>
<evidence type="ECO:0000256" key="3">
    <source>
        <dbReference type="ARBA" id="ARBA00012943"/>
    </source>
</evidence>
<comment type="subcellular location">
    <subcellularLocation>
        <location evidence="1">Membrane</location>
        <topology evidence="1">Multi-pass membrane protein</topology>
    </subcellularLocation>
</comment>
<dbReference type="Proteomes" id="UP000002494">
    <property type="component" value="Chromosome 2"/>
</dbReference>
<evidence type="ECO:0000313" key="16">
    <source>
        <dbReference type="RGD" id="1587346"/>
    </source>
</evidence>
<dbReference type="Gene3D" id="3.40.50.720">
    <property type="entry name" value="NAD(P)-binding Rossmann-like Domain"/>
    <property type="match status" value="2"/>
</dbReference>